<dbReference type="EMBL" id="GBRH01183510">
    <property type="protein sequence ID" value="JAE14386.1"/>
    <property type="molecule type" value="Transcribed_RNA"/>
</dbReference>
<reference evidence="1" key="2">
    <citation type="journal article" date="2015" name="Data Brief">
        <title>Shoot transcriptome of the giant reed, Arundo donax.</title>
        <authorList>
            <person name="Barrero R.A."/>
            <person name="Guerrero F.D."/>
            <person name="Moolhuijzen P."/>
            <person name="Goolsby J.A."/>
            <person name="Tidwell J."/>
            <person name="Bellgard S.E."/>
            <person name="Bellgard M.I."/>
        </authorList>
    </citation>
    <scope>NUCLEOTIDE SEQUENCE</scope>
    <source>
        <tissue evidence="1">Shoot tissue taken approximately 20 cm above the soil surface</tissue>
    </source>
</reference>
<evidence type="ECO:0000313" key="1">
    <source>
        <dbReference type="EMBL" id="JAE14386.1"/>
    </source>
</evidence>
<dbReference type="AlphaFoldDB" id="A0A0A9FVP9"/>
<proteinExistence type="predicted"/>
<name>A0A0A9FVP9_ARUDO</name>
<protein>
    <submittedName>
        <fullName evidence="1">Uncharacterized protein</fullName>
    </submittedName>
</protein>
<reference evidence="1" key="1">
    <citation type="submission" date="2014-09" db="EMBL/GenBank/DDBJ databases">
        <authorList>
            <person name="Magalhaes I.L.F."/>
            <person name="Oliveira U."/>
            <person name="Santos F.R."/>
            <person name="Vidigal T.H.D.A."/>
            <person name="Brescovit A.D."/>
            <person name="Santos A.J."/>
        </authorList>
    </citation>
    <scope>NUCLEOTIDE SEQUENCE</scope>
    <source>
        <tissue evidence="1">Shoot tissue taken approximately 20 cm above the soil surface</tissue>
    </source>
</reference>
<organism evidence="1">
    <name type="scientific">Arundo donax</name>
    <name type="common">Giant reed</name>
    <name type="synonym">Donax arundinaceus</name>
    <dbReference type="NCBI Taxonomy" id="35708"/>
    <lineage>
        <taxon>Eukaryota</taxon>
        <taxon>Viridiplantae</taxon>
        <taxon>Streptophyta</taxon>
        <taxon>Embryophyta</taxon>
        <taxon>Tracheophyta</taxon>
        <taxon>Spermatophyta</taxon>
        <taxon>Magnoliopsida</taxon>
        <taxon>Liliopsida</taxon>
        <taxon>Poales</taxon>
        <taxon>Poaceae</taxon>
        <taxon>PACMAD clade</taxon>
        <taxon>Arundinoideae</taxon>
        <taxon>Arundineae</taxon>
        <taxon>Arundo</taxon>
    </lineage>
</organism>
<accession>A0A0A9FVP9</accession>
<sequence length="44" mass="5177">MSWHEQGCSVWPRRRTRFVYLFSCASMAARRLIPPPLRPAMRSA</sequence>